<evidence type="ECO:0000313" key="2">
    <source>
        <dbReference type="Proteomes" id="UP000789525"/>
    </source>
</evidence>
<keyword evidence="2" id="KW-1185">Reference proteome</keyword>
<dbReference type="EMBL" id="CAJVPT010004973">
    <property type="protein sequence ID" value="CAG8514664.1"/>
    <property type="molecule type" value="Genomic_DNA"/>
</dbReference>
<reference evidence="1" key="1">
    <citation type="submission" date="2021-06" db="EMBL/GenBank/DDBJ databases">
        <authorList>
            <person name="Kallberg Y."/>
            <person name="Tangrot J."/>
            <person name="Rosling A."/>
        </authorList>
    </citation>
    <scope>NUCLEOTIDE SEQUENCE</scope>
    <source>
        <strain evidence="1">CL356</strain>
    </source>
</reference>
<sequence>MSAPTGRSQSTPQNSQHRYVEQGFEDYGSQLTSSPGPDVDDTIARMGNMRISDDRQMLHPSRSNSTPVTSSGLRTPFTQQRSTSPRPRPNNQEHMPLASQYPRHQDSQYPPHQEQMSPISQYSHQEQISPVSHYSQQEQMPLNSQYPHQDRMPPNSLQEQMPPDSQYTRQDRMPSTPQYSHQEQAPPNSQYPHQDQMPPTSQYPHQEPMPPNSQYSHQDQLPPNSQYSHQDRMPPNSQYSHQDQMPPTSKYSSHQEQLPPSQYQQPQERSTSPSPHPQYTYQEKTPHPSQRPQYHDHAPPSQNQEHVSPTQPHPQYPQHQEQTPYPQQEYQDYGYRDDYYNYPQGQNYYAPGQNFDPAVGYPEDAFDYPPQQYAYDQGGYDYQRDGYGYDHYQQEYPTGEGYYGGEMQPQNYYYDQQYYYDQNYDPNYGPNYPPQDYPQDEYGAPMYYDQQPMGQPIQPGQSSRMDSINVRAKSEPAKEKPSYTPEAIEKYRTKAKDSGNPATLFSFAKYLIEAAAETEGNEPDPKNAKKRKDALLQEAIKLIKRLAQGIGFGRPAYPEAQFYLANCYSNGSLGLPLDPDKAFGLYMQASKQNHGAATYRTAVCYEVGAGTKRDPHRATQFFKKAAALGDTAAMYKLGMIMLKGLLAQQLNTREAVIWLKRAAANADEENPHALHQLGLLHAKPEKEPPEIPSLIRNEKHAIEEFKRAADLGYAPSCYKLGCCYEYGQLGCPVDPRQSIKYYSKAAEKGDPDAELALSGWYLTGSEGILKQSDDEAYLWARKAADKGFAKAEYAIGYYSEVGIGANQNLEEAR</sequence>
<evidence type="ECO:0000313" key="1">
    <source>
        <dbReference type="EMBL" id="CAG8514664.1"/>
    </source>
</evidence>
<protein>
    <submittedName>
        <fullName evidence="1">767_t:CDS:1</fullName>
    </submittedName>
</protein>
<proteinExistence type="predicted"/>
<feature type="non-terminal residue" evidence="1">
    <location>
        <position position="813"/>
    </location>
</feature>
<organism evidence="1 2">
    <name type="scientific">Acaulospora colombiana</name>
    <dbReference type="NCBI Taxonomy" id="27376"/>
    <lineage>
        <taxon>Eukaryota</taxon>
        <taxon>Fungi</taxon>
        <taxon>Fungi incertae sedis</taxon>
        <taxon>Mucoromycota</taxon>
        <taxon>Glomeromycotina</taxon>
        <taxon>Glomeromycetes</taxon>
        <taxon>Diversisporales</taxon>
        <taxon>Acaulosporaceae</taxon>
        <taxon>Acaulospora</taxon>
    </lineage>
</organism>
<dbReference type="Proteomes" id="UP000789525">
    <property type="component" value="Unassembled WGS sequence"/>
</dbReference>
<comment type="caution">
    <text evidence="1">The sequence shown here is derived from an EMBL/GenBank/DDBJ whole genome shotgun (WGS) entry which is preliminary data.</text>
</comment>
<gene>
    <name evidence="1" type="ORF">ACOLOM_LOCUS3376</name>
</gene>
<name>A0ACA9L7A0_9GLOM</name>
<accession>A0ACA9L7A0</accession>